<dbReference type="VEuPathDB" id="FungiDB:GGTG_04995"/>
<accession>J3NUN9</accession>
<dbReference type="OrthoDB" id="10662453at2759"/>
<organism evidence="3">
    <name type="scientific">Gaeumannomyces tritici (strain R3-111a-1)</name>
    <name type="common">Wheat and barley take-all root rot fungus</name>
    <name type="synonym">Gaeumannomyces graminis var. tritici</name>
    <dbReference type="NCBI Taxonomy" id="644352"/>
    <lineage>
        <taxon>Eukaryota</taxon>
        <taxon>Fungi</taxon>
        <taxon>Dikarya</taxon>
        <taxon>Ascomycota</taxon>
        <taxon>Pezizomycotina</taxon>
        <taxon>Sordariomycetes</taxon>
        <taxon>Sordariomycetidae</taxon>
        <taxon>Magnaporthales</taxon>
        <taxon>Magnaporthaceae</taxon>
        <taxon>Gaeumannomyces</taxon>
    </lineage>
</organism>
<reference evidence="3" key="3">
    <citation type="submission" date="2010-09" db="EMBL/GenBank/DDBJ databases">
        <title>Annotation of Gaeumannomyces graminis var. tritici R3-111a-1.</title>
        <authorList>
            <consortium name="The Broad Institute Genome Sequencing Platform"/>
            <person name="Ma L.-J."/>
            <person name="Dead R."/>
            <person name="Young S.K."/>
            <person name="Zeng Q."/>
            <person name="Gargeya S."/>
            <person name="Fitzgerald M."/>
            <person name="Haas B."/>
            <person name="Abouelleil A."/>
            <person name="Alvarado L."/>
            <person name="Arachchi H.M."/>
            <person name="Berlin A."/>
            <person name="Brown A."/>
            <person name="Chapman S.B."/>
            <person name="Chen Z."/>
            <person name="Dunbar C."/>
            <person name="Freedman E."/>
            <person name="Gearin G."/>
            <person name="Gellesch M."/>
            <person name="Goldberg J."/>
            <person name="Griggs A."/>
            <person name="Gujja S."/>
            <person name="Heiman D."/>
            <person name="Howarth C."/>
            <person name="Larson L."/>
            <person name="Lui A."/>
            <person name="MacDonald P.J.P."/>
            <person name="Mehta T."/>
            <person name="Montmayeur A."/>
            <person name="Murphy C."/>
            <person name="Neiman D."/>
            <person name="Pearson M."/>
            <person name="Priest M."/>
            <person name="Roberts A."/>
            <person name="Saif S."/>
            <person name="Shea T."/>
            <person name="Shenoy N."/>
            <person name="Sisk P."/>
            <person name="Stolte C."/>
            <person name="Sykes S."/>
            <person name="Yandava C."/>
            <person name="Wortman J."/>
            <person name="Nusbaum C."/>
            <person name="Birren B."/>
        </authorList>
    </citation>
    <scope>NUCLEOTIDE SEQUENCE</scope>
    <source>
        <strain evidence="3">R3-111a-1</strain>
    </source>
</reference>
<evidence type="ECO:0000259" key="2">
    <source>
        <dbReference type="Pfam" id="PF20150"/>
    </source>
</evidence>
<keyword evidence="5" id="KW-1185">Reference proteome</keyword>
<sequence>MGLPIINKPLISIFIISPCHHRRSPVLRGHFLLLKLCYTSSKGSSRFQHNNPFDPNLVDAQDVFGPLTVLLRHHQYPHTVSRNGLPHAAYDSSLPEPAGGPALPTIQPFSVPVSRAGGPLSQPLVVGQRFSAPVSPVGFGQRLSPPVAPSTGPSSSLINPPAAPIPPRAMSISPASSPASSLPGKAHIGTVPEVQSWPSPDSRPRNFGDGFPLFGSLPVKIRDAIWRFAVEPRTVVIDVAATRITGAPRPFRAATAATWCAKEPTTQGVFLACRESYRAAAALYVRMPFPTPAFAADSGGGGLEPVDVSIATTLDTVEFSAGWLVDDDGFPVAAAARGASRQEYDGPDTLRLLLPLIGLTVIDQERQLWTPGWDGWSHRLRHISFNAVLVGHVAQGRRAGRGPNMGEIWDGLVRHMETSPSFRTCTIGIAVPKTTTSDALTRTSSQCDNIRRIRIARRPLHYAGATEDSDSESDSDPDDAARPPCSCSNWSSSRPSRAGGAPWSGRPPRLRIKRPGRIQSERAEAMRLDGSDACLLLDDRRLKLECRNHAPRQQVHTCPHHGSGRSSRLVPSYRHRLAILELLDAEQVAMFCPTRFPYESPLGFEPRRRAATTQLGTRMRHHYCAASCHVPQQFVHRQTQTHTHTWDQPAGPTFSAAPAAATPTQAAAQPSSTERRHFVFGDSFEGDMHLLLHNWVARYRDVESTRLNVGVHGLCREDYGW</sequence>
<dbReference type="Proteomes" id="UP000006039">
    <property type="component" value="Unassembled WGS sequence"/>
</dbReference>
<feature type="region of interest" description="Disordered" evidence="1">
    <location>
        <begin position="639"/>
        <end position="673"/>
    </location>
</feature>
<gene>
    <name evidence="4" type="primary">20345453</name>
    <name evidence="3" type="ORF">GGTG_04995</name>
</gene>
<name>J3NUN9_GAET3</name>
<evidence type="ECO:0000313" key="4">
    <source>
        <dbReference type="EnsemblFungi" id="EJT79913"/>
    </source>
</evidence>
<dbReference type="RefSeq" id="XP_009221058.1">
    <property type="nucleotide sequence ID" value="XM_009222794.1"/>
</dbReference>
<feature type="compositionally biased region" description="Low complexity" evidence="1">
    <location>
        <begin position="482"/>
        <end position="497"/>
    </location>
</feature>
<feature type="compositionally biased region" description="Acidic residues" evidence="1">
    <location>
        <begin position="467"/>
        <end position="478"/>
    </location>
</feature>
<reference evidence="3" key="2">
    <citation type="submission" date="2010-07" db="EMBL/GenBank/DDBJ databases">
        <authorList>
            <consortium name="The Broad Institute Genome Sequencing Platform"/>
            <consortium name="Broad Institute Genome Sequencing Center for Infectious Disease"/>
            <person name="Ma L.-J."/>
            <person name="Dead R."/>
            <person name="Young S."/>
            <person name="Zeng Q."/>
            <person name="Koehrsen M."/>
            <person name="Alvarado L."/>
            <person name="Berlin A."/>
            <person name="Chapman S.B."/>
            <person name="Chen Z."/>
            <person name="Freedman E."/>
            <person name="Gellesch M."/>
            <person name="Goldberg J."/>
            <person name="Griggs A."/>
            <person name="Gujja S."/>
            <person name="Heilman E.R."/>
            <person name="Heiman D."/>
            <person name="Hepburn T."/>
            <person name="Howarth C."/>
            <person name="Jen D."/>
            <person name="Larson L."/>
            <person name="Mehta T."/>
            <person name="Neiman D."/>
            <person name="Pearson M."/>
            <person name="Roberts A."/>
            <person name="Saif S."/>
            <person name="Shea T."/>
            <person name="Shenoy N."/>
            <person name="Sisk P."/>
            <person name="Stolte C."/>
            <person name="Sykes S."/>
            <person name="Walk T."/>
            <person name="White J."/>
            <person name="Yandava C."/>
            <person name="Haas B."/>
            <person name="Nusbaum C."/>
            <person name="Birren B."/>
        </authorList>
    </citation>
    <scope>NUCLEOTIDE SEQUENCE</scope>
    <source>
        <strain evidence="3">R3-111a-1</strain>
    </source>
</reference>
<reference evidence="5" key="1">
    <citation type="submission" date="2010-07" db="EMBL/GenBank/DDBJ databases">
        <title>The genome sequence of Gaeumannomyces graminis var. tritici strain R3-111a-1.</title>
        <authorList>
            <consortium name="The Broad Institute Genome Sequencing Platform"/>
            <person name="Ma L.-J."/>
            <person name="Dead R."/>
            <person name="Young S."/>
            <person name="Zeng Q."/>
            <person name="Koehrsen M."/>
            <person name="Alvarado L."/>
            <person name="Berlin A."/>
            <person name="Chapman S.B."/>
            <person name="Chen Z."/>
            <person name="Freedman E."/>
            <person name="Gellesch M."/>
            <person name="Goldberg J."/>
            <person name="Griggs A."/>
            <person name="Gujja S."/>
            <person name="Heilman E.R."/>
            <person name="Heiman D."/>
            <person name="Hepburn T."/>
            <person name="Howarth C."/>
            <person name="Jen D."/>
            <person name="Larson L."/>
            <person name="Mehta T."/>
            <person name="Neiman D."/>
            <person name="Pearson M."/>
            <person name="Roberts A."/>
            <person name="Saif S."/>
            <person name="Shea T."/>
            <person name="Shenoy N."/>
            <person name="Sisk P."/>
            <person name="Stolte C."/>
            <person name="Sykes S."/>
            <person name="Walk T."/>
            <person name="White J."/>
            <person name="Yandava C."/>
            <person name="Haas B."/>
            <person name="Nusbaum C."/>
            <person name="Birren B."/>
        </authorList>
    </citation>
    <scope>NUCLEOTIDE SEQUENCE [LARGE SCALE GENOMIC DNA]</scope>
    <source>
        <strain evidence="5">R3-111a-1</strain>
    </source>
</reference>
<dbReference type="EnsemblFungi" id="EJT79913">
    <property type="protein sequence ID" value="EJT79913"/>
    <property type="gene ID" value="GGTG_04995"/>
</dbReference>
<dbReference type="HOGENOM" id="CLU_383579_0_0_1"/>
<evidence type="ECO:0000256" key="1">
    <source>
        <dbReference type="SAM" id="MobiDB-lite"/>
    </source>
</evidence>
<evidence type="ECO:0000313" key="5">
    <source>
        <dbReference type="Proteomes" id="UP000006039"/>
    </source>
</evidence>
<protein>
    <recommendedName>
        <fullName evidence="2">2EXR domain-containing protein</fullName>
    </recommendedName>
</protein>
<feature type="region of interest" description="Disordered" evidence="1">
    <location>
        <begin position="461"/>
        <end position="517"/>
    </location>
</feature>
<evidence type="ECO:0000313" key="3">
    <source>
        <dbReference type="EMBL" id="EJT79913.1"/>
    </source>
</evidence>
<dbReference type="EMBL" id="GL385396">
    <property type="protein sequence ID" value="EJT79913.1"/>
    <property type="molecule type" value="Genomic_DNA"/>
</dbReference>
<reference evidence="4" key="4">
    <citation type="journal article" date="2015" name="G3 (Bethesda)">
        <title>Genome sequences of three phytopathogenic species of the Magnaporthaceae family of fungi.</title>
        <authorList>
            <person name="Okagaki L.H."/>
            <person name="Nunes C.C."/>
            <person name="Sailsbery J."/>
            <person name="Clay B."/>
            <person name="Brown D."/>
            <person name="John T."/>
            <person name="Oh Y."/>
            <person name="Young N."/>
            <person name="Fitzgerald M."/>
            <person name="Haas B.J."/>
            <person name="Zeng Q."/>
            <person name="Young S."/>
            <person name="Adiconis X."/>
            <person name="Fan L."/>
            <person name="Levin J.Z."/>
            <person name="Mitchell T.K."/>
            <person name="Okubara P.A."/>
            <person name="Farman M.L."/>
            <person name="Kohn L.M."/>
            <person name="Birren B."/>
            <person name="Ma L.-J."/>
            <person name="Dean R.A."/>
        </authorList>
    </citation>
    <scope>NUCLEOTIDE SEQUENCE</scope>
    <source>
        <strain evidence="4">R3-111a-1</strain>
    </source>
</reference>
<dbReference type="InterPro" id="IPR045518">
    <property type="entry name" value="2EXR"/>
</dbReference>
<feature type="compositionally biased region" description="Low complexity" evidence="1">
    <location>
        <begin position="655"/>
        <end position="672"/>
    </location>
</feature>
<proteinExistence type="predicted"/>
<reference evidence="4" key="5">
    <citation type="submission" date="2018-04" db="UniProtKB">
        <authorList>
            <consortium name="EnsemblFungi"/>
        </authorList>
    </citation>
    <scope>IDENTIFICATION</scope>
    <source>
        <strain evidence="4">R3-111a-1</strain>
    </source>
</reference>
<dbReference type="GeneID" id="20345453"/>
<dbReference type="AlphaFoldDB" id="J3NUN9"/>
<feature type="domain" description="2EXR" evidence="2">
    <location>
        <begin position="211"/>
        <end position="292"/>
    </location>
</feature>
<dbReference type="Pfam" id="PF20150">
    <property type="entry name" value="2EXR"/>
    <property type="match status" value="1"/>
</dbReference>